<dbReference type="AlphaFoldDB" id="A0A8T1W4J5"/>
<comment type="caution">
    <text evidence="4">The sequence shown here is derived from an EMBL/GenBank/DDBJ whole genome shotgun (WGS) entry which is preliminary data.</text>
</comment>
<accession>A0A8T1W4J5</accession>
<reference evidence="4" key="1">
    <citation type="submission" date="2021-02" db="EMBL/GenBank/DDBJ databases">
        <authorList>
            <person name="Palmer J.M."/>
        </authorList>
    </citation>
    <scope>NUCLEOTIDE SEQUENCE</scope>
    <source>
        <strain evidence="4">SCRP734</strain>
    </source>
</reference>
<feature type="domain" description="Ricin B lectin" evidence="3">
    <location>
        <begin position="241"/>
        <end position="376"/>
    </location>
</feature>
<evidence type="ECO:0000256" key="2">
    <source>
        <dbReference type="SAM" id="Phobius"/>
    </source>
</evidence>
<keyword evidence="2" id="KW-0812">Transmembrane</keyword>
<dbReference type="CDD" id="cd00161">
    <property type="entry name" value="beta-trefoil_Ricin-like"/>
    <property type="match status" value="1"/>
</dbReference>
<keyword evidence="4" id="KW-0378">Hydrolase</keyword>
<proteinExistence type="predicted"/>
<keyword evidence="5" id="KW-1185">Reference proteome</keyword>
<keyword evidence="2" id="KW-0472">Membrane</keyword>
<name>A0A8T1W4J5_9STRA</name>
<dbReference type="SMART" id="SM00458">
    <property type="entry name" value="RICIN"/>
    <property type="match status" value="2"/>
</dbReference>
<evidence type="ECO:0000313" key="4">
    <source>
        <dbReference type="EMBL" id="KAG7387043.1"/>
    </source>
</evidence>
<evidence type="ECO:0000256" key="1">
    <source>
        <dbReference type="SAM" id="MobiDB-lite"/>
    </source>
</evidence>
<dbReference type="Pfam" id="PF00652">
    <property type="entry name" value="Ricin_B_lectin"/>
    <property type="match status" value="2"/>
</dbReference>
<feature type="transmembrane region" description="Helical" evidence="2">
    <location>
        <begin position="34"/>
        <end position="53"/>
    </location>
</feature>
<dbReference type="GO" id="GO:0016787">
    <property type="term" value="F:hydrolase activity"/>
    <property type="evidence" value="ECO:0007669"/>
    <property type="project" value="UniProtKB-KW"/>
</dbReference>
<evidence type="ECO:0000313" key="5">
    <source>
        <dbReference type="Proteomes" id="UP000694044"/>
    </source>
</evidence>
<feature type="region of interest" description="Disordered" evidence="1">
    <location>
        <begin position="398"/>
        <end position="433"/>
    </location>
</feature>
<dbReference type="EMBL" id="JAGDFM010000087">
    <property type="protein sequence ID" value="KAG7387043.1"/>
    <property type="molecule type" value="Genomic_DNA"/>
</dbReference>
<feature type="domain" description="Ricin B lectin" evidence="3">
    <location>
        <begin position="86"/>
        <end position="221"/>
    </location>
</feature>
<dbReference type="Proteomes" id="UP000694044">
    <property type="component" value="Unassembled WGS sequence"/>
</dbReference>
<keyword evidence="2" id="KW-1133">Transmembrane helix</keyword>
<evidence type="ECO:0000259" key="3">
    <source>
        <dbReference type="SMART" id="SM00458"/>
    </source>
</evidence>
<dbReference type="OrthoDB" id="122804at2759"/>
<organism evidence="4 5">
    <name type="scientific">Phytophthora pseudosyringae</name>
    <dbReference type="NCBI Taxonomy" id="221518"/>
    <lineage>
        <taxon>Eukaryota</taxon>
        <taxon>Sar</taxon>
        <taxon>Stramenopiles</taxon>
        <taxon>Oomycota</taxon>
        <taxon>Peronosporomycetes</taxon>
        <taxon>Peronosporales</taxon>
        <taxon>Peronosporaceae</taxon>
        <taxon>Phytophthora</taxon>
    </lineage>
</organism>
<gene>
    <name evidence="4" type="primary">BGL2_9</name>
    <name evidence="4" type="ORF">PHYPSEUDO_014823</name>
</gene>
<sequence length="634" mass="68016">MPGTYGCENPDCVRGDALSDAASLRPGVYKYRKAALVLLFFGSIFIMYASWAMDHLDATLPMNNMVLESVASSAVSSDESNLLSGHEILLRVHGKVNLCADDGGSEKPDDSAFTGQPCNPSNPNQLFVYDSQTHQFRSARKKGLCLDHGGGWAGFAFVRLSNCDAKSISQRFVLETSTLLLKNLSKDGYCLDDGGGSTAGASKFTIRRCSTKSENQHFDVLSQATLAAEQQRTLEAVADGAKILLRIAGKDDLCASGPRATIASTSLFLVACDKQNKNQLFTYDVLAKRLRSAEKPGLCMDNGGAKKVLKTDTRLASCDAKSLDQSFSYDRATMLITQPNRAGLCLDDGSELWFAAPRLLLRECDVYNANQHFEFVLQTDLGTLPATTVGTATTTALGTSTGTATTTVSTTLGPTTDVPSTSIASPSTSPSVPQAAIVTPSVITQPPPETSTSVEMQSSTVSQVAIHSNDVTADIPSPVLAEKKTNAPVATTTSTPATEMRPDLLPSQYVAIQETELTPGEGQHSITSAVSEPKPADLPVVVPLVDNSFTNVKLQYLTKADFYDEIKKYFSQTSEKLNGEVAGTHLRLEEVKDRQEKMVRCIEEASARFHDPAEVTAEDLKAAIAWVDDSCMGQ</sequence>
<protein>
    <submittedName>
        <fullName evidence="4">Glycoside hydrolase 3 protein</fullName>
    </submittedName>
</protein>
<dbReference type="PROSITE" id="PS50231">
    <property type="entry name" value="RICIN_B_LECTIN"/>
    <property type="match status" value="2"/>
</dbReference>
<dbReference type="InterPro" id="IPR000772">
    <property type="entry name" value="Ricin_B_lectin"/>
</dbReference>